<organism evidence="1">
    <name type="scientific">Arundo donax</name>
    <name type="common">Giant reed</name>
    <name type="synonym">Donax arundinaceus</name>
    <dbReference type="NCBI Taxonomy" id="35708"/>
    <lineage>
        <taxon>Eukaryota</taxon>
        <taxon>Viridiplantae</taxon>
        <taxon>Streptophyta</taxon>
        <taxon>Embryophyta</taxon>
        <taxon>Tracheophyta</taxon>
        <taxon>Spermatophyta</taxon>
        <taxon>Magnoliopsida</taxon>
        <taxon>Liliopsida</taxon>
        <taxon>Poales</taxon>
        <taxon>Poaceae</taxon>
        <taxon>PACMAD clade</taxon>
        <taxon>Arundinoideae</taxon>
        <taxon>Arundineae</taxon>
        <taxon>Arundo</taxon>
    </lineage>
</organism>
<accession>A0A0A9DEP2</accession>
<proteinExistence type="predicted"/>
<dbReference type="EMBL" id="GBRH01212772">
    <property type="protein sequence ID" value="JAD85123.1"/>
    <property type="molecule type" value="Transcribed_RNA"/>
</dbReference>
<reference evidence="1" key="2">
    <citation type="journal article" date="2015" name="Data Brief">
        <title>Shoot transcriptome of the giant reed, Arundo donax.</title>
        <authorList>
            <person name="Barrero R.A."/>
            <person name="Guerrero F.D."/>
            <person name="Moolhuijzen P."/>
            <person name="Goolsby J.A."/>
            <person name="Tidwell J."/>
            <person name="Bellgard S.E."/>
            <person name="Bellgard M.I."/>
        </authorList>
    </citation>
    <scope>NUCLEOTIDE SEQUENCE</scope>
    <source>
        <tissue evidence="1">Shoot tissue taken approximately 20 cm above the soil surface</tissue>
    </source>
</reference>
<protein>
    <submittedName>
        <fullName evidence="1">Uncharacterized protein</fullName>
    </submittedName>
</protein>
<reference evidence="1" key="1">
    <citation type="submission" date="2014-09" db="EMBL/GenBank/DDBJ databases">
        <authorList>
            <person name="Magalhaes I.L.F."/>
            <person name="Oliveira U."/>
            <person name="Santos F.R."/>
            <person name="Vidigal T.H.D.A."/>
            <person name="Brescovit A.D."/>
            <person name="Santos A.J."/>
        </authorList>
    </citation>
    <scope>NUCLEOTIDE SEQUENCE</scope>
    <source>
        <tissue evidence="1">Shoot tissue taken approximately 20 cm above the soil surface</tissue>
    </source>
</reference>
<name>A0A0A9DEP2_ARUDO</name>
<dbReference type="AlphaFoldDB" id="A0A0A9DEP2"/>
<evidence type="ECO:0000313" key="1">
    <source>
        <dbReference type="EMBL" id="JAD85123.1"/>
    </source>
</evidence>
<sequence>MKIPHFFNVYLVQLPIVLLKSCNREFCSILLCLQMLQVLVLCFDLRCKYCHHLP</sequence>